<dbReference type="PROSITE" id="PS00571">
    <property type="entry name" value="AMIDASES"/>
    <property type="match status" value="1"/>
</dbReference>
<dbReference type="FunCoup" id="J0LEX3">
    <property type="interactions" value="9"/>
</dbReference>
<accession>J0LEX3</accession>
<dbReference type="InterPro" id="IPR020556">
    <property type="entry name" value="Amidase_CS"/>
</dbReference>
<dbReference type="InParanoid" id="J0LEX3"/>
<evidence type="ECO:0000256" key="7">
    <source>
        <dbReference type="SAM" id="MobiDB-lite"/>
    </source>
</evidence>
<dbReference type="SUPFAM" id="SSF75304">
    <property type="entry name" value="Amidase signature (AS) enzymes"/>
    <property type="match status" value="1"/>
</dbReference>
<feature type="binding site" evidence="6">
    <location>
        <begin position="272"/>
        <end position="275"/>
    </location>
    <ligand>
        <name>substrate</name>
    </ligand>
</feature>
<keyword evidence="10" id="KW-1185">Reference proteome</keyword>
<dbReference type="EC" id="3.5.1.4" evidence="3"/>
<protein>
    <recommendedName>
        <fullName evidence="3">amidase</fullName>
        <ecNumber evidence="3">3.5.1.4</ecNumber>
    </recommendedName>
</protein>
<dbReference type="Pfam" id="PF01425">
    <property type="entry name" value="Amidase"/>
    <property type="match status" value="1"/>
</dbReference>
<name>J0LEX3_AURST</name>
<dbReference type="Proteomes" id="UP000006514">
    <property type="component" value="Unassembled WGS sequence"/>
</dbReference>
<dbReference type="AlphaFoldDB" id="J0LEX3"/>
<feature type="binding site" evidence="6">
    <location>
        <position position="225"/>
    </location>
    <ligand>
        <name>substrate</name>
    </ligand>
</feature>
<evidence type="ECO:0000256" key="4">
    <source>
        <dbReference type="ARBA" id="ARBA00022801"/>
    </source>
</evidence>
<dbReference type="eggNOG" id="KOG1212">
    <property type="taxonomic scope" value="Eukaryota"/>
</dbReference>
<comment type="catalytic activity">
    <reaction evidence="1">
        <text>a monocarboxylic acid amide + H2O = a monocarboxylate + NH4(+)</text>
        <dbReference type="Rhea" id="RHEA:12020"/>
        <dbReference type="ChEBI" id="CHEBI:15377"/>
        <dbReference type="ChEBI" id="CHEBI:28938"/>
        <dbReference type="ChEBI" id="CHEBI:35757"/>
        <dbReference type="ChEBI" id="CHEBI:83628"/>
        <dbReference type="EC" id="3.5.1.4"/>
    </reaction>
</comment>
<feature type="active site" description="Charge relay system" evidence="5">
    <location>
        <position position="175"/>
    </location>
</feature>
<keyword evidence="4" id="KW-0378">Hydrolase</keyword>
<dbReference type="InterPro" id="IPR023631">
    <property type="entry name" value="Amidase_dom"/>
</dbReference>
<dbReference type="Gene3D" id="3.90.1300.10">
    <property type="entry name" value="Amidase signature (AS) domain"/>
    <property type="match status" value="1"/>
</dbReference>
<evidence type="ECO:0000259" key="8">
    <source>
        <dbReference type="Pfam" id="PF01425"/>
    </source>
</evidence>
<dbReference type="PANTHER" id="PTHR46072">
    <property type="entry name" value="AMIDASE-RELATED-RELATED"/>
    <property type="match status" value="1"/>
</dbReference>
<evidence type="ECO:0000313" key="10">
    <source>
        <dbReference type="Proteomes" id="UP000006514"/>
    </source>
</evidence>
<proteinExistence type="inferred from homology"/>
<dbReference type="GO" id="GO:0004040">
    <property type="term" value="F:amidase activity"/>
    <property type="evidence" value="ECO:0007669"/>
    <property type="project" value="UniProtKB-EC"/>
</dbReference>
<evidence type="ECO:0000256" key="3">
    <source>
        <dbReference type="ARBA" id="ARBA00012922"/>
    </source>
</evidence>
<dbReference type="EMBL" id="JH687889">
    <property type="protein sequence ID" value="EJD35474.1"/>
    <property type="molecule type" value="Genomic_DNA"/>
</dbReference>
<feature type="binding site" evidence="6">
    <location>
        <position position="251"/>
    </location>
    <ligand>
        <name>substrate</name>
    </ligand>
</feature>
<dbReference type="KEGG" id="adl:AURDEDRAFT_117373"/>
<feature type="compositionally biased region" description="Low complexity" evidence="7">
    <location>
        <begin position="8"/>
        <end position="17"/>
    </location>
</feature>
<dbReference type="PIRSF" id="PIRSF001221">
    <property type="entry name" value="Amidase_fungi"/>
    <property type="match status" value="1"/>
</dbReference>
<evidence type="ECO:0000256" key="1">
    <source>
        <dbReference type="ARBA" id="ARBA00001311"/>
    </source>
</evidence>
<feature type="region of interest" description="Disordered" evidence="7">
    <location>
        <begin position="1"/>
        <end position="48"/>
    </location>
</feature>
<reference evidence="10" key="1">
    <citation type="journal article" date="2012" name="Science">
        <title>The Paleozoic origin of enzymatic lignin decomposition reconstructed from 31 fungal genomes.</title>
        <authorList>
            <person name="Floudas D."/>
            <person name="Binder M."/>
            <person name="Riley R."/>
            <person name="Barry K."/>
            <person name="Blanchette R.A."/>
            <person name="Henrissat B."/>
            <person name="Martinez A.T."/>
            <person name="Otillar R."/>
            <person name="Spatafora J.W."/>
            <person name="Yadav J.S."/>
            <person name="Aerts A."/>
            <person name="Benoit I."/>
            <person name="Boyd A."/>
            <person name="Carlson A."/>
            <person name="Copeland A."/>
            <person name="Coutinho P.M."/>
            <person name="de Vries R.P."/>
            <person name="Ferreira P."/>
            <person name="Findley K."/>
            <person name="Foster B."/>
            <person name="Gaskell J."/>
            <person name="Glotzer D."/>
            <person name="Gorecki P."/>
            <person name="Heitman J."/>
            <person name="Hesse C."/>
            <person name="Hori C."/>
            <person name="Igarashi K."/>
            <person name="Jurgens J.A."/>
            <person name="Kallen N."/>
            <person name="Kersten P."/>
            <person name="Kohler A."/>
            <person name="Kuees U."/>
            <person name="Kumar T.K.A."/>
            <person name="Kuo A."/>
            <person name="LaButti K."/>
            <person name="Larrondo L.F."/>
            <person name="Lindquist E."/>
            <person name="Ling A."/>
            <person name="Lombard V."/>
            <person name="Lucas S."/>
            <person name="Lundell T."/>
            <person name="Martin R."/>
            <person name="McLaughlin D.J."/>
            <person name="Morgenstern I."/>
            <person name="Morin E."/>
            <person name="Murat C."/>
            <person name="Nagy L.G."/>
            <person name="Nolan M."/>
            <person name="Ohm R.A."/>
            <person name="Patyshakuliyeva A."/>
            <person name="Rokas A."/>
            <person name="Ruiz-Duenas F.J."/>
            <person name="Sabat G."/>
            <person name="Salamov A."/>
            <person name="Samejima M."/>
            <person name="Schmutz J."/>
            <person name="Slot J.C."/>
            <person name="St John F."/>
            <person name="Stenlid J."/>
            <person name="Sun H."/>
            <person name="Sun S."/>
            <person name="Syed K."/>
            <person name="Tsang A."/>
            <person name="Wiebenga A."/>
            <person name="Young D."/>
            <person name="Pisabarro A."/>
            <person name="Eastwood D.C."/>
            <person name="Martin F."/>
            <person name="Cullen D."/>
            <person name="Grigoriev I.V."/>
            <person name="Hibbett D.S."/>
        </authorList>
    </citation>
    <scope>NUCLEOTIDE SEQUENCE [LARGE SCALE GENOMIC DNA]</scope>
    <source>
        <strain evidence="10">TFB10046</strain>
    </source>
</reference>
<evidence type="ECO:0000256" key="2">
    <source>
        <dbReference type="ARBA" id="ARBA00009199"/>
    </source>
</evidence>
<feature type="domain" description="Amidase" evidence="8">
    <location>
        <begin position="119"/>
        <end position="579"/>
    </location>
</feature>
<gene>
    <name evidence="9" type="ORF">AURDEDRAFT_117373</name>
</gene>
<comment type="similarity">
    <text evidence="2">Belongs to the amidase family.</text>
</comment>
<dbReference type="OMA" id="YMGLYGL"/>
<evidence type="ECO:0000256" key="5">
    <source>
        <dbReference type="PIRSR" id="PIRSR001221-1"/>
    </source>
</evidence>
<sequence>MVSLGAPTTAAAATATTESAQPGDQLPLPSRDETSVDGGKMQDGTLAAPLHEVAVRKQREREAILQRFQEWRLEPVDGDVRDVSELPRSRLSDHERGIVTSDATRIVQQIADGAWTAVEVVTAFAKVAVAAQDLTNCLTEIFIEEGIARAQELDEHFRATGTVVGPLHGLPVSIKDHILLKGRDTSTGYTAWAYKTVADKDAVVVDVLRRAGAVFYVKTANPQTLLSLETNNNIYGTTSNPFNRTLSPGGSSGGESALISSYGSPLGVGTDIGGSIRIPAAWCGLYGLKGSVGRLPHAGLLGSHDGMDNIVGCVGPLARSARDLALFCQVMHAADAPRLEHQVLDIPWRRPPDVPLPPRLAIAILWDDGVVAPHPPITRALRQAKAALEAAGHVVVDWDPMDHQAHWDLISKLYFLDGGEEYRQTLRDGNEPAVPQTEWILSHAPPKAYTAAETWPLNVQREQFRARLLAHWNATAGATGRPVDAVLCPCAPTLAPPHTTVRWWGYTSYWNLADYPAAVFPMGRLDPQDWASASAGAQPAAPRNAVEEFVAAQWDPATYANAPINLQLVGRRLNEERLLATLQVVEDSLAAAAKTATA</sequence>
<organism evidence="9 10">
    <name type="scientific">Auricularia subglabra (strain TFB-10046 / SS5)</name>
    <name type="common">White-rot fungus</name>
    <name type="synonym">Auricularia delicata (strain TFB10046)</name>
    <dbReference type="NCBI Taxonomy" id="717982"/>
    <lineage>
        <taxon>Eukaryota</taxon>
        <taxon>Fungi</taxon>
        <taxon>Dikarya</taxon>
        <taxon>Basidiomycota</taxon>
        <taxon>Agaricomycotina</taxon>
        <taxon>Agaricomycetes</taxon>
        <taxon>Auriculariales</taxon>
        <taxon>Auriculariaceae</taxon>
        <taxon>Auricularia</taxon>
    </lineage>
</organism>
<feature type="active site" description="Acyl-ester intermediate" evidence="5">
    <location>
        <position position="275"/>
    </location>
</feature>
<evidence type="ECO:0000256" key="6">
    <source>
        <dbReference type="PIRSR" id="PIRSR001221-2"/>
    </source>
</evidence>
<feature type="active site" description="Charge relay system" evidence="5">
    <location>
        <position position="251"/>
    </location>
</feature>
<dbReference type="InterPro" id="IPR036928">
    <property type="entry name" value="AS_sf"/>
</dbReference>
<evidence type="ECO:0000313" key="9">
    <source>
        <dbReference type="EMBL" id="EJD35474.1"/>
    </source>
</evidence>
<dbReference type="OrthoDB" id="6428749at2759"/>